<organism evidence="1">
    <name type="scientific">marine sediment metagenome</name>
    <dbReference type="NCBI Taxonomy" id="412755"/>
    <lineage>
        <taxon>unclassified sequences</taxon>
        <taxon>metagenomes</taxon>
        <taxon>ecological metagenomes</taxon>
    </lineage>
</organism>
<name>A0A0F9ET78_9ZZZZ</name>
<sequence>MKHFKLIGPDTTRDFDIEDDEGIMWTIIKIKEFGSKKIVTKYMEQNEVIKNNA</sequence>
<protein>
    <submittedName>
        <fullName evidence="1">Uncharacterized protein</fullName>
    </submittedName>
</protein>
<dbReference type="EMBL" id="LAZR01035618">
    <property type="protein sequence ID" value="KKL27043.1"/>
    <property type="molecule type" value="Genomic_DNA"/>
</dbReference>
<accession>A0A0F9ET78</accession>
<reference evidence="1" key="1">
    <citation type="journal article" date="2015" name="Nature">
        <title>Complex archaea that bridge the gap between prokaryotes and eukaryotes.</title>
        <authorList>
            <person name="Spang A."/>
            <person name="Saw J.H."/>
            <person name="Jorgensen S.L."/>
            <person name="Zaremba-Niedzwiedzka K."/>
            <person name="Martijn J."/>
            <person name="Lind A.E."/>
            <person name="van Eijk R."/>
            <person name="Schleper C."/>
            <person name="Guy L."/>
            <person name="Ettema T.J."/>
        </authorList>
    </citation>
    <scope>NUCLEOTIDE SEQUENCE</scope>
</reference>
<gene>
    <name evidence="1" type="ORF">LCGC14_2389140</name>
</gene>
<comment type="caution">
    <text evidence="1">The sequence shown here is derived from an EMBL/GenBank/DDBJ whole genome shotgun (WGS) entry which is preliminary data.</text>
</comment>
<proteinExistence type="predicted"/>
<dbReference type="AlphaFoldDB" id="A0A0F9ET78"/>
<evidence type="ECO:0000313" key="1">
    <source>
        <dbReference type="EMBL" id="KKL27043.1"/>
    </source>
</evidence>